<feature type="compositionally biased region" description="Basic and acidic residues" evidence="1">
    <location>
        <begin position="7"/>
        <end position="19"/>
    </location>
</feature>
<name>A0ABW8ZYY4_9BURK</name>
<feature type="non-terminal residue" evidence="2">
    <location>
        <position position="1"/>
    </location>
</feature>
<feature type="compositionally biased region" description="Polar residues" evidence="1">
    <location>
        <begin position="76"/>
        <end position="90"/>
    </location>
</feature>
<keyword evidence="3" id="KW-1185">Reference proteome</keyword>
<dbReference type="Proteomes" id="UP001629249">
    <property type="component" value="Unassembled WGS sequence"/>
</dbReference>
<organism evidence="2 3">
    <name type="scientific">Paraburkholderia agricolaris</name>
    <dbReference type="NCBI Taxonomy" id="2152888"/>
    <lineage>
        <taxon>Bacteria</taxon>
        <taxon>Pseudomonadati</taxon>
        <taxon>Pseudomonadota</taxon>
        <taxon>Betaproteobacteria</taxon>
        <taxon>Burkholderiales</taxon>
        <taxon>Burkholderiaceae</taxon>
        <taxon>Paraburkholderia</taxon>
    </lineage>
</organism>
<dbReference type="EMBL" id="JAQQFN010000032">
    <property type="protein sequence ID" value="MFL9887936.1"/>
    <property type="molecule type" value="Genomic_DNA"/>
</dbReference>
<gene>
    <name evidence="2" type="ORF">PQR66_33265</name>
</gene>
<feature type="region of interest" description="Disordered" evidence="1">
    <location>
        <begin position="1"/>
        <end position="90"/>
    </location>
</feature>
<accession>A0ABW8ZYY4</accession>
<comment type="caution">
    <text evidence="2">The sequence shown here is derived from an EMBL/GenBank/DDBJ whole genome shotgun (WGS) entry which is preliminary data.</text>
</comment>
<evidence type="ECO:0000313" key="2">
    <source>
        <dbReference type="EMBL" id="MFL9887936.1"/>
    </source>
</evidence>
<sequence length="90" mass="9681">NQGKAQRPKDHPQTDHDNSKATPKTPPNSQNPTPSPISRPQGSTTLPSSTPPIGNLLNETETTCTEQHPTPEPQAKNPTRTPSAQREING</sequence>
<proteinExistence type="predicted"/>
<evidence type="ECO:0000256" key="1">
    <source>
        <dbReference type="SAM" id="MobiDB-lite"/>
    </source>
</evidence>
<protein>
    <submittedName>
        <fullName evidence="2">Uncharacterized protein</fullName>
    </submittedName>
</protein>
<reference evidence="2 3" key="1">
    <citation type="journal article" date="2024" name="Chem. Sci.">
        <title>Discovery of megapolipeptins by genome mining of a Burkholderiales bacteria collection.</title>
        <authorList>
            <person name="Paulo B.S."/>
            <person name="Recchia M.J.J."/>
            <person name="Lee S."/>
            <person name="Fergusson C.H."/>
            <person name="Romanowski S.B."/>
            <person name="Hernandez A."/>
            <person name="Krull N."/>
            <person name="Liu D.Y."/>
            <person name="Cavanagh H."/>
            <person name="Bos A."/>
            <person name="Gray C.A."/>
            <person name="Murphy B.T."/>
            <person name="Linington R.G."/>
            <person name="Eustaquio A.S."/>
        </authorList>
    </citation>
    <scope>NUCLEOTIDE SEQUENCE [LARGE SCALE GENOMIC DNA]</scope>
    <source>
        <strain evidence="2 3">RL16-012-BIC-B</strain>
    </source>
</reference>
<feature type="compositionally biased region" description="Polar residues" evidence="1">
    <location>
        <begin position="38"/>
        <end position="52"/>
    </location>
</feature>
<evidence type="ECO:0000313" key="3">
    <source>
        <dbReference type="Proteomes" id="UP001629249"/>
    </source>
</evidence>